<dbReference type="Gene3D" id="3.20.20.10">
    <property type="entry name" value="Alanine racemase"/>
    <property type="match status" value="1"/>
</dbReference>
<dbReference type="EMBL" id="CP035037">
    <property type="protein sequence ID" value="QAB18045.1"/>
    <property type="molecule type" value="Genomic_DNA"/>
</dbReference>
<keyword evidence="1 2" id="KW-0663">Pyridoxal phosphate</keyword>
<dbReference type="RefSeq" id="WP_128387007.1">
    <property type="nucleotide sequence ID" value="NZ_CP035037.1"/>
</dbReference>
<evidence type="ECO:0000313" key="6">
    <source>
        <dbReference type="Proteomes" id="UP000285768"/>
    </source>
</evidence>
<feature type="modified residue" description="N6-(pyridoxal phosphate)lysine" evidence="2">
    <location>
        <position position="44"/>
    </location>
</feature>
<dbReference type="NCBIfam" id="TIGR00044">
    <property type="entry name" value="YggS family pyridoxal phosphate-dependent enzyme"/>
    <property type="match status" value="1"/>
</dbReference>
<dbReference type="Proteomes" id="UP000285768">
    <property type="component" value="Chromosome"/>
</dbReference>
<dbReference type="InterPro" id="IPR011078">
    <property type="entry name" value="PyrdxlP_homeostasis"/>
</dbReference>
<comment type="function">
    <text evidence="2">Pyridoxal 5'-phosphate (PLP)-binding protein, which is involved in PLP homeostasis.</text>
</comment>
<dbReference type="PANTHER" id="PTHR10146:SF14">
    <property type="entry name" value="PYRIDOXAL PHOSPHATE HOMEOSTASIS PROTEIN"/>
    <property type="match status" value="1"/>
</dbReference>
<dbReference type="SUPFAM" id="SSF51419">
    <property type="entry name" value="PLP-binding barrel"/>
    <property type="match status" value="1"/>
</dbReference>
<dbReference type="HAMAP" id="MF_02087">
    <property type="entry name" value="PLP_homeostasis"/>
    <property type="match status" value="1"/>
</dbReference>
<accession>A0ABX5QGD9</accession>
<keyword evidence="6" id="KW-1185">Reference proteome</keyword>
<name>A0ABX5QGD9_9MICO</name>
<dbReference type="CDD" id="cd00635">
    <property type="entry name" value="PLPDE_III_YBL036c_like"/>
    <property type="match status" value="1"/>
</dbReference>
<dbReference type="Pfam" id="PF01168">
    <property type="entry name" value="Ala_racemase_N"/>
    <property type="match status" value="1"/>
</dbReference>
<sequence>MGDVDFAEFPGLGERLVSVRQGIADACRSAARDPEEVTLIVVTKFHPAALVAALAQLGVRDVGENRHQEAQAKAEELAALELDWHFIGQLQTKKARQAARYASAIHSIDRERLVDALATAEVDRPVEAFVQVNLTDDPGRGGAAPDEIERIAERVLETPALRLRGVMAVAPLPEEEPPASAFARLRDYSERLRRLDPEATAISAGMTHDYPEAVAAGATHLRIGSAITGKRPDPR</sequence>
<reference evidence="5 6" key="1">
    <citation type="submission" date="2019-01" db="EMBL/GenBank/DDBJ databases">
        <title>Leucobacter muris sp. nov. isolated from the nose of a laboratory mouse.</title>
        <authorList>
            <person name="Benga L."/>
            <person name="Sproeer C."/>
            <person name="Schumann P."/>
            <person name="Verbarg S."/>
            <person name="Bunk B."/>
            <person name="Engelhardt E."/>
            <person name="Benten P.M."/>
            <person name="Sager M."/>
        </authorList>
    </citation>
    <scope>NUCLEOTIDE SEQUENCE [LARGE SCALE GENOMIC DNA]</scope>
    <source>
        <strain evidence="5 6">DSM 101948</strain>
    </source>
</reference>
<evidence type="ECO:0000259" key="4">
    <source>
        <dbReference type="Pfam" id="PF01168"/>
    </source>
</evidence>
<comment type="similarity">
    <text evidence="2 3">Belongs to the pyridoxal phosphate-binding protein YggS/PROSC family.</text>
</comment>
<evidence type="ECO:0000256" key="2">
    <source>
        <dbReference type="HAMAP-Rule" id="MF_02087"/>
    </source>
</evidence>
<dbReference type="PANTHER" id="PTHR10146">
    <property type="entry name" value="PROLINE SYNTHETASE CO-TRANSCRIBED BACTERIAL HOMOLOG PROTEIN"/>
    <property type="match status" value="1"/>
</dbReference>
<gene>
    <name evidence="5" type="ORF">Leucomu_09035</name>
</gene>
<evidence type="ECO:0000256" key="1">
    <source>
        <dbReference type="ARBA" id="ARBA00022898"/>
    </source>
</evidence>
<evidence type="ECO:0000313" key="5">
    <source>
        <dbReference type="EMBL" id="QAB18045.1"/>
    </source>
</evidence>
<evidence type="ECO:0000256" key="3">
    <source>
        <dbReference type="RuleBase" id="RU004514"/>
    </source>
</evidence>
<dbReference type="InterPro" id="IPR001608">
    <property type="entry name" value="Ala_racemase_N"/>
</dbReference>
<dbReference type="InterPro" id="IPR029066">
    <property type="entry name" value="PLP-binding_barrel"/>
</dbReference>
<proteinExistence type="inferred from homology"/>
<organism evidence="5 6">
    <name type="scientific">Leucobacter muris</name>
    <dbReference type="NCBI Taxonomy" id="1935379"/>
    <lineage>
        <taxon>Bacteria</taxon>
        <taxon>Bacillati</taxon>
        <taxon>Actinomycetota</taxon>
        <taxon>Actinomycetes</taxon>
        <taxon>Micrococcales</taxon>
        <taxon>Microbacteriaceae</taxon>
        <taxon>Leucobacter</taxon>
    </lineage>
</organism>
<protein>
    <recommendedName>
        <fullName evidence="2">Pyridoxal phosphate homeostasis protein</fullName>
        <shortName evidence="2">PLP homeostasis protein</shortName>
    </recommendedName>
</protein>
<feature type="domain" description="Alanine racemase N-terminal" evidence="4">
    <location>
        <begin position="36"/>
        <end position="232"/>
    </location>
</feature>
<dbReference type="PIRSF" id="PIRSF004848">
    <property type="entry name" value="YBL036c_PLPDEIII"/>
    <property type="match status" value="1"/>
</dbReference>